<accession>L8WKU5</accession>
<dbReference type="Proteomes" id="UP000011668">
    <property type="component" value="Unassembled WGS sequence"/>
</dbReference>
<gene>
    <name evidence="1" type="ORF">AG1IA_07190</name>
</gene>
<dbReference type="HOGENOM" id="CLU_2198791_0_0_1"/>
<comment type="caution">
    <text evidence="1">The sequence shown here is derived from an EMBL/GenBank/DDBJ whole genome shotgun (WGS) entry which is preliminary data.</text>
</comment>
<name>L8WKU5_THACA</name>
<organism evidence="1 2">
    <name type="scientific">Thanatephorus cucumeris (strain AG1-IA)</name>
    <name type="common">Rice sheath blight fungus</name>
    <name type="synonym">Rhizoctonia solani</name>
    <dbReference type="NCBI Taxonomy" id="983506"/>
    <lineage>
        <taxon>Eukaryota</taxon>
        <taxon>Fungi</taxon>
        <taxon>Dikarya</taxon>
        <taxon>Basidiomycota</taxon>
        <taxon>Agaricomycotina</taxon>
        <taxon>Agaricomycetes</taxon>
        <taxon>Cantharellales</taxon>
        <taxon>Ceratobasidiaceae</taxon>
        <taxon>Rhizoctonia</taxon>
        <taxon>Rhizoctonia solani AG-1</taxon>
    </lineage>
</organism>
<dbReference type="AlphaFoldDB" id="L8WKU5"/>
<evidence type="ECO:0000313" key="2">
    <source>
        <dbReference type="Proteomes" id="UP000011668"/>
    </source>
</evidence>
<dbReference type="EMBL" id="AFRT01002050">
    <property type="protein sequence ID" value="ELU38781.1"/>
    <property type="molecule type" value="Genomic_DNA"/>
</dbReference>
<evidence type="ECO:0000313" key="1">
    <source>
        <dbReference type="EMBL" id="ELU38781.1"/>
    </source>
</evidence>
<reference evidence="1 2" key="1">
    <citation type="journal article" date="2013" name="Nat. Commun.">
        <title>The evolution and pathogenic mechanisms of the rice sheath blight pathogen.</title>
        <authorList>
            <person name="Zheng A."/>
            <person name="Lin R."/>
            <person name="Xu L."/>
            <person name="Qin P."/>
            <person name="Tang C."/>
            <person name="Ai P."/>
            <person name="Zhang D."/>
            <person name="Liu Y."/>
            <person name="Sun Z."/>
            <person name="Feng H."/>
            <person name="Wang Y."/>
            <person name="Chen Y."/>
            <person name="Liang X."/>
            <person name="Fu R."/>
            <person name="Li Q."/>
            <person name="Zhang J."/>
            <person name="Yu X."/>
            <person name="Xie Z."/>
            <person name="Ding L."/>
            <person name="Guan P."/>
            <person name="Tang J."/>
            <person name="Liang Y."/>
            <person name="Wang S."/>
            <person name="Deng Q."/>
            <person name="Li S."/>
            <person name="Zhu J."/>
            <person name="Wang L."/>
            <person name="Liu H."/>
            <person name="Li P."/>
        </authorList>
    </citation>
    <scope>NUCLEOTIDE SEQUENCE [LARGE SCALE GENOMIC DNA]</scope>
    <source>
        <strain evidence="2">AG-1 IA</strain>
    </source>
</reference>
<proteinExistence type="predicted"/>
<keyword evidence="2" id="KW-1185">Reference proteome</keyword>
<sequence length="108" mass="12449">MRSTMARSHLFTWERWSRNLPTVAFHLKREKEKVDHDARCRTARQTAGKLSMLLGVAVCRMPEHGLSTNSFLTGCDERRTSARIDMLFGLVCSDPSILRQRREQNETG</sequence>
<protein>
    <submittedName>
        <fullName evidence="1">Uncharacterized protein</fullName>
    </submittedName>
</protein>